<evidence type="ECO:0000256" key="1">
    <source>
        <dbReference type="SAM" id="MobiDB-lite"/>
    </source>
</evidence>
<name>A0A7J6WVX9_THATH</name>
<evidence type="ECO:0000313" key="2">
    <source>
        <dbReference type="EMBL" id="KAF5201549.1"/>
    </source>
</evidence>
<gene>
    <name evidence="2" type="ORF">FRX31_008868</name>
</gene>
<feature type="compositionally biased region" description="Acidic residues" evidence="1">
    <location>
        <begin position="143"/>
        <end position="158"/>
    </location>
</feature>
<feature type="region of interest" description="Disordered" evidence="1">
    <location>
        <begin position="129"/>
        <end position="186"/>
    </location>
</feature>
<comment type="caution">
    <text evidence="2">The sequence shown here is derived from an EMBL/GenBank/DDBJ whole genome shotgun (WGS) entry which is preliminary data.</text>
</comment>
<sequence>MAASSSKCSGAESHRHDLDRDEKIIRVKSRVYVVVHRSLCEKHMDEFESLREGLCEFTHSIADAEPIIEEEITAFFPDYPLKIDSGTWSHFKAWLKAEIGEPIRKVCLPWCKYGIQKQKTCQECANQVGQPLGKKSEQSGSEAEVEMGGDGEQEDEGEQEKSVEAAPNSPIVLAGPADEEDVEEGDDEEVEMALFFVVLREWVQGHLFHSVQKSMCATHFQEFEAFHDGLVEVAQAVTLGRSVCHGAHMGDQESGIVMHVGMPQEFLLQRVNLIFQSIENGTLVKDILKTEQGRSNPRP</sequence>
<protein>
    <submittedName>
        <fullName evidence="2">Uncharacterized protein</fullName>
    </submittedName>
</protein>
<dbReference type="Proteomes" id="UP000554482">
    <property type="component" value="Unassembled WGS sequence"/>
</dbReference>
<feature type="compositionally biased region" description="Acidic residues" evidence="1">
    <location>
        <begin position="177"/>
        <end position="186"/>
    </location>
</feature>
<accession>A0A7J6WVX9</accession>
<organism evidence="2 3">
    <name type="scientific">Thalictrum thalictroides</name>
    <name type="common">Rue-anemone</name>
    <name type="synonym">Anemone thalictroides</name>
    <dbReference type="NCBI Taxonomy" id="46969"/>
    <lineage>
        <taxon>Eukaryota</taxon>
        <taxon>Viridiplantae</taxon>
        <taxon>Streptophyta</taxon>
        <taxon>Embryophyta</taxon>
        <taxon>Tracheophyta</taxon>
        <taxon>Spermatophyta</taxon>
        <taxon>Magnoliopsida</taxon>
        <taxon>Ranunculales</taxon>
        <taxon>Ranunculaceae</taxon>
        <taxon>Thalictroideae</taxon>
        <taxon>Thalictrum</taxon>
    </lineage>
</organism>
<keyword evidence="3" id="KW-1185">Reference proteome</keyword>
<proteinExistence type="predicted"/>
<dbReference type="EMBL" id="JABWDY010009274">
    <property type="protein sequence ID" value="KAF5201549.1"/>
    <property type="molecule type" value="Genomic_DNA"/>
</dbReference>
<reference evidence="2 3" key="1">
    <citation type="submission" date="2020-06" db="EMBL/GenBank/DDBJ databases">
        <title>Transcriptomic and genomic resources for Thalictrum thalictroides and T. hernandezii: Facilitating candidate gene discovery in an emerging model plant lineage.</title>
        <authorList>
            <person name="Arias T."/>
            <person name="Riano-Pachon D.M."/>
            <person name="Di Stilio V.S."/>
        </authorList>
    </citation>
    <scope>NUCLEOTIDE SEQUENCE [LARGE SCALE GENOMIC DNA]</scope>
    <source>
        <strain evidence="3">cv. WT478/WT964</strain>
        <tissue evidence="2">Leaves</tissue>
    </source>
</reference>
<dbReference type="AlphaFoldDB" id="A0A7J6WVX9"/>
<evidence type="ECO:0000313" key="3">
    <source>
        <dbReference type="Proteomes" id="UP000554482"/>
    </source>
</evidence>